<name>A0ABD1YDX0_9MARC</name>
<gene>
    <name evidence="1" type="ORF">R1flu_007992</name>
</gene>
<dbReference type="EMBL" id="JBHFFA010000005">
    <property type="protein sequence ID" value="KAL2623747.1"/>
    <property type="molecule type" value="Genomic_DNA"/>
</dbReference>
<organism evidence="1 2">
    <name type="scientific">Riccia fluitans</name>
    <dbReference type="NCBI Taxonomy" id="41844"/>
    <lineage>
        <taxon>Eukaryota</taxon>
        <taxon>Viridiplantae</taxon>
        <taxon>Streptophyta</taxon>
        <taxon>Embryophyta</taxon>
        <taxon>Marchantiophyta</taxon>
        <taxon>Marchantiopsida</taxon>
        <taxon>Marchantiidae</taxon>
        <taxon>Marchantiales</taxon>
        <taxon>Ricciaceae</taxon>
        <taxon>Riccia</taxon>
    </lineage>
</organism>
<dbReference type="Gene3D" id="3.60.10.10">
    <property type="entry name" value="Endonuclease/exonuclease/phosphatase"/>
    <property type="match status" value="1"/>
</dbReference>
<dbReference type="InterPro" id="IPR036691">
    <property type="entry name" value="Endo/exonu/phosph_ase_sf"/>
</dbReference>
<proteinExistence type="predicted"/>
<comment type="caution">
    <text evidence="1">The sequence shown here is derived from an EMBL/GenBank/DDBJ whole genome shotgun (WGS) entry which is preliminary data.</text>
</comment>
<dbReference type="AlphaFoldDB" id="A0ABD1YDX0"/>
<reference evidence="1 2" key="1">
    <citation type="submission" date="2024-09" db="EMBL/GenBank/DDBJ databases">
        <title>Chromosome-scale assembly of Riccia fluitans.</title>
        <authorList>
            <person name="Paukszto L."/>
            <person name="Sawicki J."/>
            <person name="Karawczyk K."/>
            <person name="Piernik-Szablinska J."/>
            <person name="Szczecinska M."/>
            <person name="Mazdziarz M."/>
        </authorList>
    </citation>
    <scope>NUCLEOTIDE SEQUENCE [LARGE SCALE GENOMIC DNA]</scope>
    <source>
        <strain evidence="1">Rf_01</strain>
        <tissue evidence="1">Aerial parts of the thallus</tissue>
    </source>
</reference>
<evidence type="ECO:0008006" key="3">
    <source>
        <dbReference type="Google" id="ProtNLM"/>
    </source>
</evidence>
<evidence type="ECO:0000313" key="2">
    <source>
        <dbReference type="Proteomes" id="UP001605036"/>
    </source>
</evidence>
<dbReference type="Proteomes" id="UP001605036">
    <property type="component" value="Unassembled WGS sequence"/>
</dbReference>
<protein>
    <recommendedName>
        <fullName evidence="3">Endonuclease/exonuclease/phosphatase domain-containing protein</fullName>
    </recommendedName>
</protein>
<evidence type="ECO:0000313" key="1">
    <source>
        <dbReference type="EMBL" id="KAL2623747.1"/>
    </source>
</evidence>
<accession>A0ABD1YDX0</accession>
<sequence>MKIAAANIAPSYTLVATQGNCSGGTALLLHPTISVLDLGRLTNRNLIWARIEYQGHSLHVAVVYGPHTPGHRAQFWKHLNLLLPYRKWILVGDSNSVERPNQTSGHRNQMIGEEENNFHSLKLKYTLSDAYDLAEERFGPSYTRHIAYGNEFHWVTLDRIYLLSDAPWLEAMESLNHQAEYTLSDHMPVSIALAIGSRLPKGVKLRTYFKYDAYLMAQPEINLRLHELWEQETEGVEDPMKAYCKGWAIMRDLMKAKQQEQSIQISKIEELGKKLKECHEALPPDPSDE</sequence>
<dbReference type="SUPFAM" id="SSF56219">
    <property type="entry name" value="DNase I-like"/>
    <property type="match status" value="1"/>
</dbReference>
<keyword evidence="2" id="KW-1185">Reference proteome</keyword>